<evidence type="ECO:0000313" key="3">
    <source>
        <dbReference type="Proteomes" id="UP000256650"/>
    </source>
</evidence>
<evidence type="ECO:0000256" key="1">
    <source>
        <dbReference type="SAM" id="SignalP"/>
    </source>
</evidence>
<protein>
    <recommendedName>
        <fullName evidence="4">HmcD domain-containing protein</fullName>
    </recommendedName>
</protein>
<dbReference type="GeneID" id="82534736"/>
<accession>A0A3D8IGQ5</accession>
<gene>
    <name evidence="2" type="ORF">CQA43_00310</name>
</gene>
<dbReference type="AlphaFoldDB" id="A0A3D8IGQ5"/>
<keyword evidence="1" id="KW-0732">Signal</keyword>
<evidence type="ECO:0008006" key="4">
    <source>
        <dbReference type="Google" id="ProtNLM"/>
    </source>
</evidence>
<proteinExistence type="predicted"/>
<comment type="caution">
    <text evidence="2">The sequence shown here is derived from an EMBL/GenBank/DDBJ whole genome shotgun (WGS) entry which is preliminary data.</text>
</comment>
<keyword evidence="3" id="KW-1185">Reference proteome</keyword>
<evidence type="ECO:0000313" key="2">
    <source>
        <dbReference type="EMBL" id="RDU64298.1"/>
    </source>
</evidence>
<dbReference type="RefSeq" id="WP_115550632.1">
    <property type="nucleotide sequence ID" value="NZ_CAPHNE010000047.1"/>
</dbReference>
<feature type="signal peptide" evidence="1">
    <location>
        <begin position="1"/>
        <end position="18"/>
    </location>
</feature>
<organism evidence="2 3">
    <name type="scientific">Helicobacter ganmani</name>
    <dbReference type="NCBI Taxonomy" id="60246"/>
    <lineage>
        <taxon>Bacteria</taxon>
        <taxon>Pseudomonadati</taxon>
        <taxon>Campylobacterota</taxon>
        <taxon>Epsilonproteobacteria</taxon>
        <taxon>Campylobacterales</taxon>
        <taxon>Helicobacteraceae</taxon>
        <taxon>Helicobacter</taxon>
    </lineage>
</organism>
<dbReference type="EMBL" id="NXLS01000001">
    <property type="protein sequence ID" value="RDU64298.1"/>
    <property type="molecule type" value="Genomic_DNA"/>
</dbReference>
<dbReference type="OrthoDB" id="5361212at2"/>
<sequence length="285" mass="31683">MFKKILLGILACVSPLLASDELSIDSLFKKQIGLRSITNVSLLSSGNANSYTMYPNLSITGDPTIWNDTKQLSLNQTFIYTLHPKFDLLVSGNGSYARQEYTNFFTGEYSHNNKWSFNSLWLGLIYTFNSVADFVPQISFQSAVVQRETFVNEDKNFYLKSQNLQATLRGYSDPVVYGIYGGFGYNAKRKFEFAKVEYGNSFYVGGDLSIILSPKITLDLGAEQRFQTEQKINGYQNSEIRSIPTLSIGSTYSVNSDTAVSLSASLGGSSAAPDAIFGLTLWQKF</sequence>
<feature type="chain" id="PRO_5017611883" description="HmcD domain-containing protein" evidence="1">
    <location>
        <begin position="19"/>
        <end position="285"/>
    </location>
</feature>
<reference evidence="2 3" key="1">
    <citation type="submission" date="2018-04" db="EMBL/GenBank/DDBJ databases">
        <title>Novel Campyloabacter and Helicobacter Species and Strains.</title>
        <authorList>
            <person name="Mannion A.J."/>
            <person name="Shen Z."/>
            <person name="Fox J.G."/>
        </authorList>
    </citation>
    <scope>NUCLEOTIDE SEQUENCE [LARGE SCALE GENOMIC DNA]</scope>
    <source>
        <strain evidence="2 3">MIT 99-5101</strain>
    </source>
</reference>
<dbReference type="Proteomes" id="UP000256650">
    <property type="component" value="Unassembled WGS sequence"/>
</dbReference>
<name>A0A3D8IGQ5_9HELI</name>